<name>A0A1I2H7Z5_9GAMM</name>
<dbReference type="Gene3D" id="3.40.30.10">
    <property type="entry name" value="Glutaredoxin"/>
    <property type="match status" value="1"/>
</dbReference>
<accession>A0A1I2H7Z5</accession>
<keyword evidence="2" id="KW-0249">Electron transport</keyword>
<evidence type="ECO:0000313" key="7">
    <source>
        <dbReference type="Proteomes" id="UP000199771"/>
    </source>
</evidence>
<dbReference type="Pfam" id="PF14561">
    <property type="entry name" value="TPR_20"/>
    <property type="match status" value="1"/>
</dbReference>
<protein>
    <submittedName>
        <fullName evidence="6">Thioredoxin</fullName>
    </submittedName>
</protein>
<dbReference type="GO" id="GO:0015035">
    <property type="term" value="F:protein-disulfide reductase activity"/>
    <property type="evidence" value="ECO:0007669"/>
    <property type="project" value="TreeGrafter"/>
</dbReference>
<dbReference type="SUPFAM" id="SSF52833">
    <property type="entry name" value="Thioredoxin-like"/>
    <property type="match status" value="1"/>
</dbReference>
<dbReference type="PRINTS" id="PR00421">
    <property type="entry name" value="THIOREDOXIN"/>
</dbReference>
<dbReference type="Gene3D" id="1.25.40.10">
    <property type="entry name" value="Tetratricopeptide repeat domain"/>
    <property type="match status" value="1"/>
</dbReference>
<dbReference type="PANTHER" id="PTHR45663">
    <property type="entry name" value="GEO12009P1"/>
    <property type="match status" value="1"/>
</dbReference>
<dbReference type="PROSITE" id="PS00194">
    <property type="entry name" value="THIOREDOXIN_1"/>
    <property type="match status" value="1"/>
</dbReference>
<dbReference type="Proteomes" id="UP000199771">
    <property type="component" value="Unassembled WGS sequence"/>
</dbReference>
<dbReference type="AlphaFoldDB" id="A0A1I2H7Z5"/>
<dbReference type="InterPro" id="IPR011990">
    <property type="entry name" value="TPR-like_helical_dom_sf"/>
</dbReference>
<keyword evidence="1" id="KW-0813">Transport</keyword>
<dbReference type="GO" id="GO:0005737">
    <property type="term" value="C:cytoplasm"/>
    <property type="evidence" value="ECO:0007669"/>
    <property type="project" value="TreeGrafter"/>
</dbReference>
<proteinExistence type="predicted"/>
<dbReference type="CDD" id="cd02947">
    <property type="entry name" value="TRX_family"/>
    <property type="match status" value="1"/>
</dbReference>
<dbReference type="EMBL" id="FOOC01000001">
    <property type="protein sequence ID" value="SFF26305.1"/>
    <property type="molecule type" value="Genomic_DNA"/>
</dbReference>
<keyword evidence="7" id="KW-1185">Reference proteome</keyword>
<sequence length="279" mass="30981">MIAGSIPGNAAPDIYDVQDFPREVIERSRQIPVLVDFWAPWCGPCKALAPAIEAAVRKFSGRVVLAKVNTDQLGEWAQRAGVRSIPAVKLIIDGAIVDEFTGVQPQSVIEQWLERMLPPPPTDVVADVDALLAEGKTAEARALLMQAARDPQAPPGVWLRLARLLLLEDQRTAEALLQRIPEQAREFAAAEAMRRVLAFLREPERTLAESPARAPYIDAARALAAGQIETAMDKLIEAVRADRKFEDDAARKRLIDLFDWLGSADERTREYRLKLYDAL</sequence>
<organism evidence="6 7">
    <name type="scientific">Fontimonas thermophila</name>
    <dbReference type="NCBI Taxonomy" id="1076937"/>
    <lineage>
        <taxon>Bacteria</taxon>
        <taxon>Pseudomonadati</taxon>
        <taxon>Pseudomonadota</taxon>
        <taxon>Gammaproteobacteria</taxon>
        <taxon>Nevskiales</taxon>
        <taxon>Nevskiaceae</taxon>
        <taxon>Fontimonas</taxon>
    </lineage>
</organism>
<dbReference type="OrthoDB" id="9790390at2"/>
<dbReference type="GO" id="GO:0006950">
    <property type="term" value="P:response to stress"/>
    <property type="evidence" value="ECO:0007669"/>
    <property type="project" value="UniProtKB-ARBA"/>
</dbReference>
<dbReference type="PROSITE" id="PS51352">
    <property type="entry name" value="THIOREDOXIN_2"/>
    <property type="match status" value="1"/>
</dbReference>
<dbReference type="STRING" id="1076937.SAMN04488120_101256"/>
<dbReference type="RefSeq" id="WP_091530432.1">
    <property type="nucleotide sequence ID" value="NZ_FOOC01000001.1"/>
</dbReference>
<dbReference type="Pfam" id="PF00085">
    <property type="entry name" value="Thioredoxin"/>
    <property type="match status" value="1"/>
</dbReference>
<evidence type="ECO:0000313" key="6">
    <source>
        <dbReference type="EMBL" id="SFF26305.1"/>
    </source>
</evidence>
<dbReference type="InterPro" id="IPR017937">
    <property type="entry name" value="Thioredoxin_CS"/>
</dbReference>
<evidence type="ECO:0000256" key="4">
    <source>
        <dbReference type="ARBA" id="ARBA00023284"/>
    </source>
</evidence>
<feature type="domain" description="Thioredoxin" evidence="5">
    <location>
        <begin position="5"/>
        <end position="118"/>
    </location>
</feature>
<evidence type="ECO:0000256" key="2">
    <source>
        <dbReference type="ARBA" id="ARBA00022982"/>
    </source>
</evidence>
<dbReference type="InterPro" id="IPR036249">
    <property type="entry name" value="Thioredoxin-like_sf"/>
</dbReference>
<keyword evidence="4" id="KW-0676">Redox-active center</keyword>
<keyword evidence="3" id="KW-1015">Disulfide bond</keyword>
<reference evidence="6 7" key="1">
    <citation type="submission" date="2016-10" db="EMBL/GenBank/DDBJ databases">
        <authorList>
            <person name="de Groot N.N."/>
        </authorList>
    </citation>
    <scope>NUCLEOTIDE SEQUENCE [LARGE SCALE GENOMIC DNA]</scope>
    <source>
        <strain evidence="6 7">DSM 23609</strain>
    </source>
</reference>
<evidence type="ECO:0000256" key="1">
    <source>
        <dbReference type="ARBA" id="ARBA00022448"/>
    </source>
</evidence>
<evidence type="ECO:0000259" key="5">
    <source>
        <dbReference type="PROSITE" id="PS51352"/>
    </source>
</evidence>
<gene>
    <name evidence="6" type="ORF">SAMN04488120_101256</name>
</gene>
<dbReference type="InterPro" id="IPR013766">
    <property type="entry name" value="Thioredoxin_domain"/>
</dbReference>
<evidence type="ECO:0000256" key="3">
    <source>
        <dbReference type="ARBA" id="ARBA00023157"/>
    </source>
</evidence>
<dbReference type="PANTHER" id="PTHR45663:SF11">
    <property type="entry name" value="GEO12009P1"/>
    <property type="match status" value="1"/>
</dbReference>